<dbReference type="PATRIC" id="fig|1321820.3.peg.315"/>
<evidence type="ECO:0000256" key="13">
    <source>
        <dbReference type="ARBA" id="ARBA00023316"/>
    </source>
</evidence>
<reference evidence="21 22" key="1">
    <citation type="submission" date="2013-08" db="EMBL/GenBank/DDBJ databases">
        <authorList>
            <person name="Weinstock G."/>
            <person name="Sodergren E."/>
            <person name="Wylie T."/>
            <person name="Fulton L."/>
            <person name="Fulton R."/>
            <person name="Fronick C."/>
            <person name="O'Laughlin M."/>
            <person name="Godfrey J."/>
            <person name="Miner T."/>
            <person name="Herter B."/>
            <person name="Appelbaum E."/>
            <person name="Cordes M."/>
            <person name="Lek S."/>
            <person name="Wollam A."/>
            <person name="Pepin K.H."/>
            <person name="Palsikar V.B."/>
            <person name="Mitreva M."/>
            <person name="Wilson R.K."/>
        </authorList>
    </citation>
    <scope>NUCLEOTIDE SEQUENCE [LARGE SCALE GENOMIC DNA]</scope>
    <source>
        <strain evidence="21 22">ATCC 700627</strain>
    </source>
</reference>
<evidence type="ECO:0000256" key="7">
    <source>
        <dbReference type="ARBA" id="ARBA00022490"/>
    </source>
</evidence>
<dbReference type="GO" id="GO:0005737">
    <property type="term" value="C:cytoplasm"/>
    <property type="evidence" value="ECO:0007669"/>
    <property type="project" value="UniProtKB-SubCell"/>
</dbReference>
<evidence type="ECO:0000256" key="11">
    <source>
        <dbReference type="ARBA" id="ARBA00022960"/>
    </source>
</evidence>
<evidence type="ECO:0000259" key="20">
    <source>
        <dbReference type="Pfam" id="PF08245"/>
    </source>
</evidence>
<evidence type="ECO:0000256" key="17">
    <source>
        <dbReference type="HAMAP-Rule" id="MF_00639"/>
    </source>
</evidence>
<comment type="similarity">
    <text evidence="4 17">Belongs to the MurCDEF family.</text>
</comment>
<comment type="pathway">
    <text evidence="3 17 18">Cell wall biogenesis; peptidoglycan biosynthesis.</text>
</comment>
<dbReference type="PANTHER" id="PTHR43692">
    <property type="entry name" value="UDP-N-ACETYLMURAMOYLALANINE--D-GLUTAMATE LIGASE"/>
    <property type="match status" value="1"/>
</dbReference>
<evidence type="ECO:0000313" key="22">
    <source>
        <dbReference type="Proteomes" id="UP000016637"/>
    </source>
</evidence>
<comment type="caution">
    <text evidence="21">The sequence shown here is derived from an EMBL/GenBank/DDBJ whole genome shotgun (WGS) entry which is preliminary data.</text>
</comment>
<dbReference type="RefSeq" id="WP_021752681.1">
    <property type="nucleotide sequence ID" value="NZ_KI271815.1"/>
</dbReference>
<dbReference type="NCBIfam" id="TIGR01087">
    <property type="entry name" value="murD"/>
    <property type="match status" value="1"/>
</dbReference>
<keyword evidence="8 17" id="KW-0436">Ligase</keyword>
<dbReference type="InterPro" id="IPR036565">
    <property type="entry name" value="Mur-like_cat_sf"/>
</dbReference>
<protein>
    <recommendedName>
        <fullName evidence="6 17">UDP-N-acetylmuramoylalanine--D-glutamate ligase</fullName>
        <ecNumber evidence="5 17">6.3.2.9</ecNumber>
    </recommendedName>
    <alternativeName>
        <fullName evidence="15 17">D-glutamic acid-adding enzyme</fullName>
    </alternativeName>
    <alternativeName>
        <fullName evidence="14 17">UDP-N-acetylmuramoyl-L-alanyl-D-glutamate synthetase</fullName>
    </alternativeName>
</protein>
<dbReference type="InterPro" id="IPR004101">
    <property type="entry name" value="Mur_ligase_C"/>
</dbReference>
<dbReference type="Gene3D" id="3.90.190.20">
    <property type="entry name" value="Mur ligase, C-terminal domain"/>
    <property type="match status" value="1"/>
</dbReference>
<evidence type="ECO:0000256" key="8">
    <source>
        <dbReference type="ARBA" id="ARBA00022598"/>
    </source>
</evidence>
<comment type="subcellular location">
    <subcellularLocation>
        <location evidence="2 17 18">Cytoplasm</location>
    </subcellularLocation>
</comment>
<dbReference type="eggNOG" id="COG0771">
    <property type="taxonomic scope" value="Bacteria"/>
</dbReference>
<evidence type="ECO:0000256" key="12">
    <source>
        <dbReference type="ARBA" id="ARBA00022984"/>
    </source>
</evidence>
<keyword evidence="9 17" id="KW-0547">Nucleotide-binding</keyword>
<feature type="domain" description="Mur ligase C-terminal" evidence="19">
    <location>
        <begin position="307"/>
        <end position="419"/>
    </location>
</feature>
<evidence type="ECO:0000256" key="3">
    <source>
        <dbReference type="ARBA" id="ARBA00004752"/>
    </source>
</evidence>
<dbReference type="InterPro" id="IPR036615">
    <property type="entry name" value="Mur_ligase_C_dom_sf"/>
</dbReference>
<dbReference type="GO" id="GO:0008764">
    <property type="term" value="F:UDP-N-acetylmuramoylalanine-D-glutamate ligase activity"/>
    <property type="evidence" value="ECO:0007669"/>
    <property type="project" value="UniProtKB-UniRule"/>
</dbReference>
<keyword evidence="22" id="KW-1185">Reference proteome</keyword>
<dbReference type="GO" id="GO:0051301">
    <property type="term" value="P:cell division"/>
    <property type="evidence" value="ECO:0007669"/>
    <property type="project" value="UniProtKB-KW"/>
</dbReference>
<keyword evidence="17 18" id="KW-0132">Cell division</keyword>
<accession>U2QV41</accession>
<dbReference type="Pfam" id="PF08245">
    <property type="entry name" value="Mur_ligase_M"/>
    <property type="match status" value="1"/>
</dbReference>
<dbReference type="Pfam" id="PF02875">
    <property type="entry name" value="Mur_ligase_C"/>
    <property type="match status" value="1"/>
</dbReference>
<organism evidence="21 22">
    <name type="scientific">Gemella bergeri ATCC 700627</name>
    <dbReference type="NCBI Taxonomy" id="1321820"/>
    <lineage>
        <taxon>Bacteria</taxon>
        <taxon>Bacillati</taxon>
        <taxon>Bacillota</taxon>
        <taxon>Bacilli</taxon>
        <taxon>Bacillales</taxon>
        <taxon>Gemellaceae</taxon>
        <taxon>Gemella</taxon>
    </lineage>
</organism>
<evidence type="ECO:0000256" key="6">
    <source>
        <dbReference type="ARBA" id="ARBA00015655"/>
    </source>
</evidence>
<proteinExistence type="inferred from homology"/>
<dbReference type="InterPro" id="IPR013221">
    <property type="entry name" value="Mur_ligase_cen"/>
</dbReference>
<keyword evidence="7 17" id="KW-0963">Cytoplasm</keyword>
<dbReference type="HOGENOM" id="CLU_032540_0_1_9"/>
<evidence type="ECO:0000313" key="21">
    <source>
        <dbReference type="EMBL" id="ERK60069.1"/>
    </source>
</evidence>
<dbReference type="GO" id="GO:0005524">
    <property type="term" value="F:ATP binding"/>
    <property type="evidence" value="ECO:0007669"/>
    <property type="project" value="UniProtKB-UniRule"/>
</dbReference>
<name>U2QV41_9BACL</name>
<evidence type="ECO:0000256" key="2">
    <source>
        <dbReference type="ARBA" id="ARBA00004496"/>
    </source>
</evidence>
<feature type="binding site" evidence="17">
    <location>
        <begin position="115"/>
        <end position="121"/>
    </location>
    <ligand>
        <name>ATP</name>
        <dbReference type="ChEBI" id="CHEBI:30616"/>
    </ligand>
</feature>
<comment type="function">
    <text evidence="1 17 18">Cell wall formation. Catalyzes the addition of glutamate to the nucleotide precursor UDP-N-acetylmuramoyl-L-alanine (UMA).</text>
</comment>
<dbReference type="Pfam" id="PF21799">
    <property type="entry name" value="MurD-like_N"/>
    <property type="match status" value="1"/>
</dbReference>
<dbReference type="GO" id="GO:0009252">
    <property type="term" value="P:peptidoglycan biosynthetic process"/>
    <property type="evidence" value="ECO:0007669"/>
    <property type="project" value="UniProtKB-UniRule"/>
</dbReference>
<keyword evidence="12 17" id="KW-0573">Peptidoglycan synthesis</keyword>
<dbReference type="EC" id="6.3.2.9" evidence="5 17"/>
<evidence type="ECO:0000259" key="19">
    <source>
        <dbReference type="Pfam" id="PF02875"/>
    </source>
</evidence>
<evidence type="ECO:0000256" key="15">
    <source>
        <dbReference type="ARBA" id="ARBA00032324"/>
    </source>
</evidence>
<gene>
    <name evidence="17" type="primary">murD</name>
    <name evidence="21" type="ORF">HMPREF1983_00321</name>
</gene>
<dbReference type="Gene3D" id="3.40.1190.10">
    <property type="entry name" value="Mur-like, catalytic domain"/>
    <property type="match status" value="1"/>
</dbReference>
<dbReference type="HAMAP" id="MF_00639">
    <property type="entry name" value="MurD"/>
    <property type="match status" value="1"/>
</dbReference>
<dbReference type="GO" id="GO:0071555">
    <property type="term" value="P:cell wall organization"/>
    <property type="evidence" value="ECO:0007669"/>
    <property type="project" value="UniProtKB-KW"/>
</dbReference>
<sequence>MKDLENKRVLVLGFAKSGYATAKILKKLNFDVILNAKDDLSNNKEAQELKNLGVKIVDGSHPLSLLENIDVIVKNPGIPYKIEILQKALEKGIDIITEVELASTLFDVDMVAITGTNGKTTTTQMTYDILKKDGKDVHLAGNIGFPVIEVAYNYPNSLIVTEVSSFQLEGTINFKPSIAAITNLGIGHLDYHGNLENYHKAKRKIYQNQTKDDYLILNIKEKEKFNLENINSTVVFYDTKENNEADIDVKNKKVIYKGMELFDVSKITLPGNHNIENAINAAWIAYKKGASIETIQEVLYNFKGVKHRLQYVGEYKNIKYYNDSKATNPVATTNALSGFEKNVILLCGGTDRGIDFKELVPYFNKIKMMIVVGESKEILYNLAVANNVRCERAEKIKDATILASNLAKTGDTVLLSPACASWDQYKSFEQRGDEFIETFNNIKDRRI</sequence>
<evidence type="ECO:0000256" key="9">
    <source>
        <dbReference type="ARBA" id="ARBA00022741"/>
    </source>
</evidence>
<dbReference type="UniPathway" id="UPA00219"/>
<evidence type="ECO:0000256" key="16">
    <source>
        <dbReference type="ARBA" id="ARBA00047632"/>
    </source>
</evidence>
<dbReference type="SUPFAM" id="SSF51984">
    <property type="entry name" value="MurCD N-terminal domain"/>
    <property type="match status" value="1"/>
</dbReference>
<dbReference type="Proteomes" id="UP000016637">
    <property type="component" value="Unassembled WGS sequence"/>
</dbReference>
<dbReference type="PANTHER" id="PTHR43692:SF1">
    <property type="entry name" value="UDP-N-ACETYLMURAMOYLALANINE--D-GLUTAMATE LIGASE"/>
    <property type="match status" value="1"/>
</dbReference>
<dbReference type="SUPFAM" id="SSF53623">
    <property type="entry name" value="MurD-like peptide ligases, catalytic domain"/>
    <property type="match status" value="1"/>
</dbReference>
<evidence type="ECO:0000256" key="1">
    <source>
        <dbReference type="ARBA" id="ARBA00002734"/>
    </source>
</evidence>
<comment type="catalytic activity">
    <reaction evidence="16 17 18">
        <text>UDP-N-acetyl-alpha-D-muramoyl-L-alanine + D-glutamate + ATP = UDP-N-acetyl-alpha-D-muramoyl-L-alanyl-D-glutamate + ADP + phosphate + H(+)</text>
        <dbReference type="Rhea" id="RHEA:16429"/>
        <dbReference type="ChEBI" id="CHEBI:15378"/>
        <dbReference type="ChEBI" id="CHEBI:29986"/>
        <dbReference type="ChEBI" id="CHEBI:30616"/>
        <dbReference type="ChEBI" id="CHEBI:43474"/>
        <dbReference type="ChEBI" id="CHEBI:83898"/>
        <dbReference type="ChEBI" id="CHEBI:83900"/>
        <dbReference type="ChEBI" id="CHEBI:456216"/>
        <dbReference type="EC" id="6.3.2.9"/>
    </reaction>
</comment>
<evidence type="ECO:0000256" key="18">
    <source>
        <dbReference type="RuleBase" id="RU003664"/>
    </source>
</evidence>
<evidence type="ECO:0000256" key="5">
    <source>
        <dbReference type="ARBA" id="ARBA00012212"/>
    </source>
</evidence>
<evidence type="ECO:0000256" key="14">
    <source>
        <dbReference type="ARBA" id="ARBA00030398"/>
    </source>
</evidence>
<evidence type="ECO:0000256" key="10">
    <source>
        <dbReference type="ARBA" id="ARBA00022840"/>
    </source>
</evidence>
<keyword evidence="11 17" id="KW-0133">Cell shape</keyword>
<keyword evidence="13 17" id="KW-0961">Cell wall biogenesis/degradation</keyword>
<keyword evidence="10 17" id="KW-0067">ATP-binding</keyword>
<dbReference type="Gene3D" id="3.40.50.720">
    <property type="entry name" value="NAD(P)-binding Rossmann-like Domain"/>
    <property type="match status" value="1"/>
</dbReference>
<dbReference type="SUPFAM" id="SSF53244">
    <property type="entry name" value="MurD-like peptide ligases, peptide-binding domain"/>
    <property type="match status" value="1"/>
</dbReference>
<feature type="domain" description="Mur ligase central" evidence="20">
    <location>
        <begin position="113"/>
        <end position="283"/>
    </location>
</feature>
<evidence type="ECO:0000256" key="4">
    <source>
        <dbReference type="ARBA" id="ARBA00010416"/>
    </source>
</evidence>
<dbReference type="GO" id="GO:0008360">
    <property type="term" value="P:regulation of cell shape"/>
    <property type="evidence" value="ECO:0007669"/>
    <property type="project" value="UniProtKB-KW"/>
</dbReference>
<dbReference type="AlphaFoldDB" id="U2QV41"/>
<keyword evidence="17 18" id="KW-0131">Cell cycle</keyword>
<dbReference type="EMBL" id="AWVP01000017">
    <property type="protein sequence ID" value="ERK60069.1"/>
    <property type="molecule type" value="Genomic_DNA"/>
</dbReference>
<dbReference type="InterPro" id="IPR005762">
    <property type="entry name" value="MurD"/>
</dbReference>